<dbReference type="AlphaFoldDB" id="A0A120AFI1"/>
<dbReference type="Proteomes" id="UP000023435">
    <property type="component" value="Unassembled WGS sequence"/>
</dbReference>
<accession>A0A120AFI1</accession>
<sequence length="159" mass="17589">MADGRESLRISGEPGDLDFAVIHDFLARESYWAAGIPAPTLRRALDHSICYSGHLHGQMVAFARAVTDQATFAYLADVFVLPAHRGHGHARAIVAALMADPRLQGLRRWHLVTRDMQGLYAGLGFTALSQPDQHMQRHDPEVYRRKLAPTDPAQSDPSP</sequence>
<dbReference type="PROSITE" id="PS51186">
    <property type="entry name" value="GNAT"/>
    <property type="match status" value="1"/>
</dbReference>
<dbReference type="Pfam" id="PF00583">
    <property type="entry name" value="Acetyltransf_1"/>
    <property type="match status" value="1"/>
</dbReference>
<proteinExistence type="predicted"/>
<dbReference type="EMBL" id="JAJA02000001">
    <property type="protein sequence ID" value="KWS03053.1"/>
    <property type="molecule type" value="Genomic_DNA"/>
</dbReference>
<dbReference type="InterPro" id="IPR000182">
    <property type="entry name" value="GNAT_dom"/>
</dbReference>
<evidence type="ECO:0000259" key="2">
    <source>
        <dbReference type="PROSITE" id="PS51186"/>
    </source>
</evidence>
<feature type="compositionally biased region" description="Basic and acidic residues" evidence="1">
    <location>
        <begin position="134"/>
        <end position="144"/>
    </location>
</feature>
<dbReference type="OrthoDB" id="3216107at2"/>
<dbReference type="PANTHER" id="PTHR43233:SF1">
    <property type="entry name" value="FAMILY N-ACETYLTRANSFERASE, PUTATIVE (AFU_ORTHOLOGUE AFUA_6G03350)-RELATED"/>
    <property type="match status" value="1"/>
</dbReference>
<dbReference type="PANTHER" id="PTHR43233">
    <property type="entry name" value="FAMILY N-ACETYLTRANSFERASE, PUTATIVE (AFU_ORTHOLOGUE AFUA_6G03350)-RELATED"/>
    <property type="match status" value="1"/>
</dbReference>
<reference evidence="3 4" key="1">
    <citation type="journal article" date="2014" name="Genome Announc.">
        <title>Draft Genome Sequence of Lysobacter capsici AZ78, a Bacterium Antagonistic to Plant-Pathogenic Oomycetes.</title>
        <authorList>
            <person name="Puopolo G."/>
            <person name="Sonego P."/>
            <person name="Engelen K."/>
            <person name="Pertot I."/>
        </authorList>
    </citation>
    <scope>NUCLEOTIDE SEQUENCE [LARGE SCALE GENOMIC DNA]</scope>
    <source>
        <strain evidence="3 4">AZ78</strain>
    </source>
</reference>
<dbReference type="InterPro" id="IPR053144">
    <property type="entry name" value="Acetyltransferase_Butenolide"/>
</dbReference>
<dbReference type="GO" id="GO:0016747">
    <property type="term" value="F:acyltransferase activity, transferring groups other than amino-acyl groups"/>
    <property type="evidence" value="ECO:0007669"/>
    <property type="project" value="InterPro"/>
</dbReference>
<gene>
    <name evidence="3" type="ORF">AZ78_0599</name>
</gene>
<protein>
    <submittedName>
        <fullName evidence="3">Histone acetyltransferase HPA2</fullName>
    </submittedName>
</protein>
<dbReference type="CDD" id="cd04301">
    <property type="entry name" value="NAT_SF"/>
    <property type="match status" value="1"/>
</dbReference>
<evidence type="ECO:0000313" key="3">
    <source>
        <dbReference type="EMBL" id="KWS03053.1"/>
    </source>
</evidence>
<feature type="domain" description="N-acetyltransferase" evidence="2">
    <location>
        <begin position="6"/>
        <end position="149"/>
    </location>
</feature>
<keyword evidence="4" id="KW-1185">Reference proteome</keyword>
<comment type="caution">
    <text evidence="3">The sequence shown here is derived from an EMBL/GenBank/DDBJ whole genome shotgun (WGS) entry which is preliminary data.</text>
</comment>
<evidence type="ECO:0000256" key="1">
    <source>
        <dbReference type="SAM" id="MobiDB-lite"/>
    </source>
</evidence>
<organism evidence="3 4">
    <name type="scientific">Lysobacter capsici AZ78</name>
    <dbReference type="NCBI Taxonomy" id="1444315"/>
    <lineage>
        <taxon>Bacteria</taxon>
        <taxon>Pseudomonadati</taxon>
        <taxon>Pseudomonadota</taxon>
        <taxon>Gammaproteobacteria</taxon>
        <taxon>Lysobacterales</taxon>
        <taxon>Lysobacteraceae</taxon>
        <taxon>Lysobacter</taxon>
    </lineage>
</organism>
<dbReference type="SUPFAM" id="SSF55729">
    <property type="entry name" value="Acyl-CoA N-acyltransferases (Nat)"/>
    <property type="match status" value="1"/>
</dbReference>
<dbReference type="InterPro" id="IPR016181">
    <property type="entry name" value="Acyl_CoA_acyltransferase"/>
</dbReference>
<name>A0A120AFI1_9GAMM</name>
<dbReference type="RefSeq" id="WP_051546832.1">
    <property type="nucleotide sequence ID" value="NZ_JAJA02000001.1"/>
</dbReference>
<evidence type="ECO:0000313" key="4">
    <source>
        <dbReference type="Proteomes" id="UP000023435"/>
    </source>
</evidence>
<feature type="region of interest" description="Disordered" evidence="1">
    <location>
        <begin position="131"/>
        <end position="159"/>
    </location>
</feature>
<dbReference type="Gene3D" id="3.40.630.30">
    <property type="match status" value="1"/>
</dbReference>